<protein>
    <submittedName>
        <fullName evidence="6">IclR family transcriptional regulator</fullName>
    </submittedName>
</protein>
<dbReference type="PROSITE" id="PS51077">
    <property type="entry name" value="HTH_ICLR"/>
    <property type="match status" value="1"/>
</dbReference>
<dbReference type="SMART" id="SM00346">
    <property type="entry name" value="HTH_ICLR"/>
    <property type="match status" value="1"/>
</dbReference>
<dbReference type="InterPro" id="IPR050707">
    <property type="entry name" value="HTH_MetabolicPath_Reg"/>
</dbReference>
<dbReference type="SUPFAM" id="SSF55781">
    <property type="entry name" value="GAF domain-like"/>
    <property type="match status" value="1"/>
</dbReference>
<dbReference type="PROSITE" id="PS51078">
    <property type="entry name" value="ICLR_ED"/>
    <property type="match status" value="1"/>
</dbReference>
<keyword evidence="2" id="KW-0238">DNA-binding</keyword>
<dbReference type="InterPro" id="IPR036390">
    <property type="entry name" value="WH_DNA-bd_sf"/>
</dbReference>
<evidence type="ECO:0000313" key="7">
    <source>
        <dbReference type="Proteomes" id="UP001056291"/>
    </source>
</evidence>
<gene>
    <name evidence="6" type="ORF">NBZ79_15965</name>
</gene>
<dbReference type="Pfam" id="PF01614">
    <property type="entry name" value="IclR_C"/>
    <property type="match status" value="1"/>
</dbReference>
<proteinExistence type="predicted"/>
<feature type="domain" description="IclR-ED" evidence="5">
    <location>
        <begin position="53"/>
        <end position="236"/>
    </location>
</feature>
<evidence type="ECO:0000256" key="2">
    <source>
        <dbReference type="ARBA" id="ARBA00023125"/>
    </source>
</evidence>
<dbReference type="InterPro" id="IPR014757">
    <property type="entry name" value="Tscrpt_reg_IclR_C"/>
</dbReference>
<accession>A0ABY4W440</accession>
<evidence type="ECO:0000256" key="1">
    <source>
        <dbReference type="ARBA" id="ARBA00023015"/>
    </source>
</evidence>
<evidence type="ECO:0000256" key="3">
    <source>
        <dbReference type="ARBA" id="ARBA00023163"/>
    </source>
</evidence>
<organism evidence="6 7">
    <name type="scientific">Sneathiella marina</name>
    <dbReference type="NCBI Taxonomy" id="2950108"/>
    <lineage>
        <taxon>Bacteria</taxon>
        <taxon>Pseudomonadati</taxon>
        <taxon>Pseudomonadota</taxon>
        <taxon>Alphaproteobacteria</taxon>
        <taxon>Sneathiellales</taxon>
        <taxon>Sneathiellaceae</taxon>
        <taxon>Sneathiella</taxon>
    </lineage>
</organism>
<dbReference type="PANTHER" id="PTHR30136:SF35">
    <property type="entry name" value="HTH-TYPE TRANSCRIPTIONAL REGULATOR RV1719"/>
    <property type="match status" value="1"/>
</dbReference>
<dbReference type="EMBL" id="CP098747">
    <property type="protein sequence ID" value="USG60662.1"/>
    <property type="molecule type" value="Genomic_DNA"/>
</dbReference>
<dbReference type="Gene3D" id="1.10.10.10">
    <property type="entry name" value="Winged helix-like DNA-binding domain superfamily/Winged helix DNA-binding domain"/>
    <property type="match status" value="1"/>
</dbReference>
<evidence type="ECO:0000259" key="5">
    <source>
        <dbReference type="PROSITE" id="PS51078"/>
    </source>
</evidence>
<reference evidence="6" key="1">
    <citation type="submission" date="2022-06" db="EMBL/GenBank/DDBJ databases">
        <title>Sneathiella actinostolidae sp. nov., isolated from a sea anemonein the Western Pacific Ocean.</title>
        <authorList>
            <person name="Wei M.J."/>
        </authorList>
    </citation>
    <scope>NUCLEOTIDE SEQUENCE</scope>
    <source>
        <strain evidence="6">PHK-P5</strain>
    </source>
</reference>
<evidence type="ECO:0000313" key="6">
    <source>
        <dbReference type="EMBL" id="USG60662.1"/>
    </source>
</evidence>
<dbReference type="PANTHER" id="PTHR30136">
    <property type="entry name" value="HELIX-TURN-HELIX TRANSCRIPTIONAL REGULATOR, ICLR FAMILY"/>
    <property type="match status" value="1"/>
</dbReference>
<dbReference type="Gene3D" id="3.30.450.40">
    <property type="match status" value="1"/>
</dbReference>
<name>A0ABY4W440_9PROT</name>
<evidence type="ECO:0000259" key="4">
    <source>
        <dbReference type="PROSITE" id="PS51077"/>
    </source>
</evidence>
<keyword evidence="7" id="KW-1185">Reference proteome</keyword>
<dbReference type="Proteomes" id="UP001056291">
    <property type="component" value="Chromosome"/>
</dbReference>
<dbReference type="InterPro" id="IPR005471">
    <property type="entry name" value="Tscrpt_reg_IclR_N"/>
</dbReference>
<feature type="domain" description="HTH iclR-type" evidence="4">
    <location>
        <begin position="1"/>
        <end position="52"/>
    </location>
</feature>
<keyword evidence="1" id="KW-0805">Transcription regulation</keyword>
<dbReference type="InterPro" id="IPR029016">
    <property type="entry name" value="GAF-like_dom_sf"/>
</dbReference>
<dbReference type="InterPro" id="IPR036388">
    <property type="entry name" value="WH-like_DNA-bd_sf"/>
</dbReference>
<keyword evidence="3" id="KW-0804">Transcription</keyword>
<dbReference type="Pfam" id="PF09339">
    <property type="entry name" value="HTH_IclR"/>
    <property type="match status" value="1"/>
</dbReference>
<sequence length="241" mass="25969">MESLAALPAGATLSELALKADAPKTSLVGLLNGLTDEGYLIRDDSGRYFLGPQFLSLAMKAVAGRELVTLVRPTLEKLSLDTGETAVLGALASDAELVTYLDRVESLNPIRYAVSVGERRDLYCTAMGKLLLAFFDEARLDTYLKKRRKAFTPSTVTKAEDLRNELSYIRSQGLSYTQDERIEGASGIAAPIYSSEGDVIASLLIAGPSGRMAKNAYLIEPLLEQAAKNCSLLIGGKSKKE</sequence>
<dbReference type="SUPFAM" id="SSF46785">
    <property type="entry name" value="Winged helix' DNA-binding domain"/>
    <property type="match status" value="1"/>
</dbReference>